<evidence type="ECO:0000256" key="1">
    <source>
        <dbReference type="SAM" id="Phobius"/>
    </source>
</evidence>
<dbReference type="AlphaFoldDB" id="A0A848KYI9"/>
<sequence>MAPPGPGAPQPAPAAKGGKGPLIALIAAAVLLVIALAVSFIPFPHSSDGGPTAAFRAQQELDKVVFKFGQTAGAKFSGTLKYTYTTSTNPTEDSIEFKNLVVSSANNSEGTIKLDTQEAQYRQIGNNVYANGPKEFWTKLIPNAPTSLDLDSVASKWADTDGTGLLWLGSFLSPRKLAGRLAIGDSAASTSLGQELPAPNNGLPDARFWPTSDPKVTMTGNTITVGSMTTTFDPESKEVTHIKGSSTTADGIKYTIDTDVAPMTDNDREKLFANERSFAPELLAVPAPGIGVRDPMMSAVSNAGSCTSALCQFAWDLQGKLRSDTYRTGYINYGMNVSFTANGNAVASPCSKVVRVDFGSTTRANCDAVNLGNLPNGTSIRANVSNSKYLPFNTKTSDNLSNIIDKNEAAAKQQITLVRTGTKRPGDATKYNYQITDMPSVYAVKQGDYEFDGFGPAGSFLITLSTGYDQHVNGGVFDPNWAGTKTLLEQAKQQVAAAGNIHIVWFTAEENTATAAKALLASAGITDQKVDVYYSKLES</sequence>
<protein>
    <recommendedName>
        <fullName evidence="4">Tox-REase-5 domain-containing protein</fullName>
    </recommendedName>
</protein>
<proteinExistence type="predicted"/>
<keyword evidence="1" id="KW-0812">Transmembrane</keyword>
<comment type="caution">
    <text evidence="2">The sequence shown here is derived from an EMBL/GenBank/DDBJ whole genome shotgun (WGS) entry which is preliminary data.</text>
</comment>
<evidence type="ECO:0008006" key="4">
    <source>
        <dbReference type="Google" id="ProtNLM"/>
    </source>
</evidence>
<gene>
    <name evidence="2" type="ORF">HH308_04630</name>
</gene>
<name>A0A848KYI9_9ACTN</name>
<keyword evidence="3" id="KW-1185">Reference proteome</keyword>
<keyword evidence="1" id="KW-0472">Membrane</keyword>
<feature type="transmembrane region" description="Helical" evidence="1">
    <location>
        <begin position="22"/>
        <end position="43"/>
    </location>
</feature>
<dbReference type="Proteomes" id="UP000550729">
    <property type="component" value="Unassembled WGS sequence"/>
</dbReference>
<evidence type="ECO:0000313" key="2">
    <source>
        <dbReference type="EMBL" id="NMO00498.1"/>
    </source>
</evidence>
<reference evidence="2 3" key="1">
    <citation type="submission" date="2020-04" db="EMBL/GenBank/DDBJ databases">
        <title>Gordonia sp. nov. TBRC 11910.</title>
        <authorList>
            <person name="Suriyachadkun C."/>
        </authorList>
    </citation>
    <scope>NUCLEOTIDE SEQUENCE [LARGE SCALE GENOMIC DNA]</scope>
    <source>
        <strain evidence="2 3">TBRC 11910</strain>
    </source>
</reference>
<accession>A0A848KYI9</accession>
<dbReference type="EMBL" id="JABBNB010000004">
    <property type="protein sequence ID" value="NMO00498.1"/>
    <property type="molecule type" value="Genomic_DNA"/>
</dbReference>
<evidence type="ECO:0000313" key="3">
    <source>
        <dbReference type="Proteomes" id="UP000550729"/>
    </source>
</evidence>
<organism evidence="2 3">
    <name type="scientific">Gordonia asplenii</name>
    <dbReference type="NCBI Taxonomy" id="2725283"/>
    <lineage>
        <taxon>Bacteria</taxon>
        <taxon>Bacillati</taxon>
        <taxon>Actinomycetota</taxon>
        <taxon>Actinomycetes</taxon>
        <taxon>Mycobacteriales</taxon>
        <taxon>Gordoniaceae</taxon>
        <taxon>Gordonia</taxon>
    </lineage>
</organism>
<keyword evidence="1" id="KW-1133">Transmembrane helix</keyword>
<dbReference type="RefSeq" id="WP_170193014.1">
    <property type="nucleotide sequence ID" value="NZ_JABBNB010000004.1"/>
</dbReference>